<dbReference type="EMBL" id="RWJI01000001">
    <property type="protein sequence ID" value="RRQ52374.1"/>
    <property type="molecule type" value="Genomic_DNA"/>
</dbReference>
<reference evidence="1 2" key="1">
    <citation type="submission" date="2018-12" db="EMBL/GenBank/DDBJ databases">
        <authorList>
            <person name="Kim S.-J."/>
            <person name="Jung G.-Y."/>
        </authorList>
    </citation>
    <scope>NUCLEOTIDE SEQUENCE [LARGE SCALE GENOMIC DNA]</scope>
    <source>
        <strain evidence="1 2">03SU3-P</strain>
    </source>
</reference>
<dbReference type="OrthoDB" id="7391233at2"/>
<organism evidence="1 2">
    <name type="scientific">Sphingorhabdus wooponensis</name>
    <dbReference type="NCBI Taxonomy" id="940136"/>
    <lineage>
        <taxon>Bacteria</taxon>
        <taxon>Pseudomonadati</taxon>
        <taxon>Pseudomonadota</taxon>
        <taxon>Alphaproteobacteria</taxon>
        <taxon>Sphingomonadales</taxon>
        <taxon>Sphingomonadaceae</taxon>
        <taxon>Sphingorhabdus</taxon>
    </lineage>
</organism>
<gene>
    <name evidence="1" type="ORF">D7D48_05840</name>
</gene>
<dbReference type="AlphaFoldDB" id="A0A426RTR9"/>
<accession>A0A426RTR9</accession>
<evidence type="ECO:0000313" key="1">
    <source>
        <dbReference type="EMBL" id="RRQ52374.1"/>
    </source>
</evidence>
<evidence type="ECO:0000313" key="2">
    <source>
        <dbReference type="Proteomes" id="UP000268553"/>
    </source>
</evidence>
<sequence>MGEAQQSVPPERMSFLVTFGTEQCPKAEGDEIIVCATQPEGDRYRIPKPLRVDDVSDIAGGSWTSAVESLDSYARAILPNSCSVNGSNGFTGCLQQALQAWHAERRGAPNKR</sequence>
<protein>
    <submittedName>
        <fullName evidence="1">Uncharacterized protein</fullName>
    </submittedName>
</protein>
<name>A0A426RTR9_9SPHN</name>
<dbReference type="Proteomes" id="UP000268553">
    <property type="component" value="Unassembled WGS sequence"/>
</dbReference>
<comment type="caution">
    <text evidence="1">The sequence shown here is derived from an EMBL/GenBank/DDBJ whole genome shotgun (WGS) entry which is preliminary data.</text>
</comment>
<keyword evidence="2" id="KW-1185">Reference proteome</keyword>
<proteinExistence type="predicted"/>